<dbReference type="GO" id="GO:0140291">
    <property type="term" value="P:peptidyl-glutamate ADP-deribosylation"/>
    <property type="evidence" value="ECO:0007669"/>
    <property type="project" value="TreeGrafter"/>
</dbReference>
<evidence type="ECO:0000313" key="4">
    <source>
        <dbReference type="EMBL" id="BBO66307.1"/>
    </source>
</evidence>
<dbReference type="GO" id="GO:0009294">
    <property type="term" value="P:DNA-mediated transformation"/>
    <property type="evidence" value="ECO:0007669"/>
    <property type="project" value="InterPro"/>
</dbReference>
<dbReference type="RefSeq" id="WP_155314704.1">
    <property type="nucleotide sequence ID" value="NZ_AP021874.1"/>
</dbReference>
<dbReference type="InterPro" id="IPR043472">
    <property type="entry name" value="Macro_dom-like"/>
</dbReference>
<dbReference type="EMBL" id="AP021874">
    <property type="protein sequence ID" value="BBO66307.1"/>
    <property type="molecule type" value="Genomic_DNA"/>
</dbReference>
<protein>
    <recommendedName>
        <fullName evidence="3">Macro domain-containing protein</fullName>
    </recommendedName>
</protein>
<feature type="compositionally biased region" description="Basic and acidic residues" evidence="2">
    <location>
        <begin position="401"/>
        <end position="412"/>
    </location>
</feature>
<dbReference type="SMART" id="SM00506">
    <property type="entry name" value="A1pp"/>
    <property type="match status" value="1"/>
</dbReference>
<dbReference type="KEGG" id="dalk:DSCA_02370"/>
<dbReference type="Pfam" id="PF01661">
    <property type="entry name" value="Macro"/>
    <property type="match status" value="1"/>
</dbReference>
<sequence>MIRYAQGDIFDTPADIRINTVNCVGVMGAGVALAFKNRYPEMFKKYAKACKAGEVRPGKPHVWEKSEFDEVVTVVNLPTKDHWRQPSEYEYVEKGLRWLREFVEKHGEVRVALPALGCGHGGLDWLRVQKMIEAALGDLAAEIIVFEPSSSHAAGERLDESTLARLKELGIKRLQSGDPGYPETLRGRSGATVYLRGDVEALSGPMVAVIPSIKPSEREIQGVVACVKELTNPGVRILTGYSAKADRPVIRTALEQGAHVIICLVEGILLFNIRRDLQDVWDEDRVTVLSAAKPQQKWYPGGVGKATAIKLSLADAALISDPSPKWLSGFARNRTAGICGRIFYLNYGDMQEDIKISLRELHAKPLSRSRKSGKPNVAEVLAALARTEPQKEASESIPIAHESRDEKRTCTD</sequence>
<name>A0A5K7YNY0_9BACT</name>
<reference evidence="4 5" key="1">
    <citation type="submission" date="2019-11" db="EMBL/GenBank/DDBJ databases">
        <title>Comparative genomics of hydrocarbon-degrading Desulfosarcina strains.</title>
        <authorList>
            <person name="Watanabe M."/>
            <person name="Kojima H."/>
            <person name="Fukui M."/>
        </authorList>
    </citation>
    <scope>NUCLEOTIDE SEQUENCE [LARGE SCALE GENOMIC DNA]</scope>
    <source>
        <strain evidence="4 5">PL12</strain>
    </source>
</reference>
<dbReference type="InterPro" id="IPR057666">
    <property type="entry name" value="DrpA_SLOG"/>
</dbReference>
<dbReference type="Pfam" id="PF02481">
    <property type="entry name" value="DNA_processg_A"/>
    <property type="match status" value="1"/>
</dbReference>
<dbReference type="AlphaFoldDB" id="A0A5K7YNY0"/>
<dbReference type="PANTHER" id="PTHR12521:SF0">
    <property type="entry name" value="ADP-RIBOSE GLYCOHYDROLASE OARD1"/>
    <property type="match status" value="1"/>
</dbReference>
<evidence type="ECO:0000256" key="1">
    <source>
        <dbReference type="ARBA" id="ARBA00035885"/>
    </source>
</evidence>
<feature type="region of interest" description="Disordered" evidence="2">
    <location>
        <begin position="367"/>
        <end position="412"/>
    </location>
</feature>
<dbReference type="SUPFAM" id="SSF52949">
    <property type="entry name" value="Macro domain-like"/>
    <property type="match status" value="1"/>
</dbReference>
<evidence type="ECO:0000259" key="3">
    <source>
        <dbReference type="PROSITE" id="PS51154"/>
    </source>
</evidence>
<organism evidence="4 5">
    <name type="scientific">Desulfosarcina alkanivorans</name>
    <dbReference type="NCBI Taxonomy" id="571177"/>
    <lineage>
        <taxon>Bacteria</taxon>
        <taxon>Pseudomonadati</taxon>
        <taxon>Thermodesulfobacteriota</taxon>
        <taxon>Desulfobacteria</taxon>
        <taxon>Desulfobacterales</taxon>
        <taxon>Desulfosarcinaceae</taxon>
        <taxon>Desulfosarcina</taxon>
    </lineage>
</organism>
<dbReference type="InterPro" id="IPR050892">
    <property type="entry name" value="ADP-ribose_metab_enzymes"/>
</dbReference>
<proteinExistence type="predicted"/>
<evidence type="ECO:0000256" key="2">
    <source>
        <dbReference type="SAM" id="MobiDB-lite"/>
    </source>
</evidence>
<gene>
    <name evidence="4" type="ORF">DSCA_02370</name>
</gene>
<accession>A0A5K7YNY0</accession>
<dbReference type="Gene3D" id="3.40.220.10">
    <property type="entry name" value="Leucine Aminopeptidase, subunit E, domain 1"/>
    <property type="match status" value="1"/>
</dbReference>
<feature type="domain" description="Macro" evidence="3">
    <location>
        <begin position="1"/>
        <end position="162"/>
    </location>
</feature>
<dbReference type="InterPro" id="IPR002589">
    <property type="entry name" value="Macro_dom"/>
</dbReference>
<dbReference type="CDD" id="cd02901">
    <property type="entry name" value="Macro_Poa1p-like"/>
    <property type="match status" value="1"/>
</dbReference>
<dbReference type="PROSITE" id="PS51154">
    <property type="entry name" value="MACRO"/>
    <property type="match status" value="1"/>
</dbReference>
<dbReference type="OrthoDB" id="9780211at2"/>
<dbReference type="Gene3D" id="3.40.50.450">
    <property type="match status" value="1"/>
</dbReference>
<keyword evidence="5" id="KW-1185">Reference proteome</keyword>
<evidence type="ECO:0000313" key="5">
    <source>
        <dbReference type="Proteomes" id="UP000427906"/>
    </source>
</evidence>
<comment type="catalytic activity">
    <reaction evidence="1">
        <text>an N-(ADP-alpha-D-ribosyl)-thymidine in DNA + H2O = a thymidine in DNA + ADP-D-ribose</text>
        <dbReference type="Rhea" id="RHEA:71655"/>
        <dbReference type="Rhea" id="RHEA-COMP:13556"/>
        <dbReference type="Rhea" id="RHEA-COMP:18051"/>
        <dbReference type="ChEBI" id="CHEBI:15377"/>
        <dbReference type="ChEBI" id="CHEBI:57967"/>
        <dbReference type="ChEBI" id="CHEBI:137386"/>
        <dbReference type="ChEBI" id="CHEBI:191199"/>
    </reaction>
    <physiologicalReaction direction="left-to-right" evidence="1">
        <dbReference type="Rhea" id="RHEA:71656"/>
    </physiologicalReaction>
</comment>
<dbReference type="Proteomes" id="UP000427906">
    <property type="component" value="Chromosome"/>
</dbReference>
<dbReference type="PANTHER" id="PTHR12521">
    <property type="entry name" value="PROTEIN C6ORF130"/>
    <property type="match status" value="1"/>
</dbReference>